<proteinExistence type="predicted"/>
<evidence type="ECO:0008006" key="6">
    <source>
        <dbReference type="Google" id="ProtNLM"/>
    </source>
</evidence>
<dbReference type="Gene3D" id="1.20.1610.10">
    <property type="entry name" value="alpha-1,2-mannosidases domains"/>
    <property type="match status" value="1"/>
</dbReference>
<dbReference type="Proteomes" id="UP000756132">
    <property type="component" value="Chromosome 2"/>
</dbReference>
<evidence type="ECO:0000256" key="1">
    <source>
        <dbReference type="SAM" id="Phobius"/>
    </source>
</evidence>
<organism evidence="4 5">
    <name type="scientific">Passalora fulva</name>
    <name type="common">Tomato leaf mold</name>
    <name type="synonym">Cladosporium fulvum</name>
    <dbReference type="NCBI Taxonomy" id="5499"/>
    <lineage>
        <taxon>Eukaryota</taxon>
        <taxon>Fungi</taxon>
        <taxon>Dikarya</taxon>
        <taxon>Ascomycota</taxon>
        <taxon>Pezizomycotina</taxon>
        <taxon>Dothideomycetes</taxon>
        <taxon>Dothideomycetidae</taxon>
        <taxon>Mycosphaerellales</taxon>
        <taxon>Mycosphaerellaceae</taxon>
        <taxon>Fulvia</taxon>
    </lineage>
</organism>
<dbReference type="GeneID" id="71983164"/>
<dbReference type="Gene3D" id="3.30.2080.10">
    <property type="entry name" value="GH92 mannosidase domain"/>
    <property type="match status" value="1"/>
</dbReference>
<feature type="transmembrane region" description="Helical" evidence="1">
    <location>
        <begin position="12"/>
        <end position="34"/>
    </location>
</feature>
<name>A0A9Q8L9D7_PASFU</name>
<dbReference type="SUPFAM" id="SSF48208">
    <property type="entry name" value="Six-hairpin glycosidases"/>
    <property type="match status" value="1"/>
</dbReference>
<dbReference type="GO" id="GO:0000224">
    <property type="term" value="F:peptide-N4-(N-acetyl-beta-glucosaminyl)asparagine amidase activity"/>
    <property type="evidence" value="ECO:0007669"/>
    <property type="project" value="TreeGrafter"/>
</dbReference>
<dbReference type="PROSITE" id="PS51257">
    <property type="entry name" value="PROKAR_LIPOPROTEIN"/>
    <property type="match status" value="1"/>
</dbReference>
<feature type="domain" description="Glycosyl hydrolase family 92 N-terminal" evidence="3">
    <location>
        <begin position="57"/>
        <end position="354"/>
    </location>
</feature>
<dbReference type="PANTHER" id="PTHR12143">
    <property type="entry name" value="PEPTIDE N-GLYCANASE PNGASE -RELATED"/>
    <property type="match status" value="1"/>
</dbReference>
<dbReference type="PANTHER" id="PTHR12143:SF43">
    <property type="entry name" value="PUTATIVE-RELATED"/>
    <property type="match status" value="1"/>
</dbReference>
<reference evidence="4" key="2">
    <citation type="journal article" date="2022" name="Microb. Genom.">
        <title>A chromosome-scale genome assembly of the tomato pathogen Cladosporium fulvum reveals a compartmentalized genome architecture and the presence of a dispensable chromosome.</title>
        <authorList>
            <person name="Zaccaron A.Z."/>
            <person name="Chen L.H."/>
            <person name="Samaras A."/>
            <person name="Stergiopoulos I."/>
        </authorList>
    </citation>
    <scope>NUCLEOTIDE SEQUENCE</scope>
    <source>
        <strain evidence="4">Race5_Kim</strain>
    </source>
</reference>
<keyword evidence="1" id="KW-0472">Membrane</keyword>
<evidence type="ECO:0000313" key="5">
    <source>
        <dbReference type="Proteomes" id="UP000756132"/>
    </source>
</evidence>
<dbReference type="EMBL" id="CP090164">
    <property type="protein sequence ID" value="UJO13212.1"/>
    <property type="molecule type" value="Genomic_DNA"/>
</dbReference>
<dbReference type="Gene3D" id="1.20.1050.60">
    <property type="entry name" value="alpha-1,2-mannosidase"/>
    <property type="match status" value="1"/>
</dbReference>
<dbReference type="GO" id="GO:0006516">
    <property type="term" value="P:glycoprotein catabolic process"/>
    <property type="evidence" value="ECO:0007669"/>
    <property type="project" value="TreeGrafter"/>
</dbReference>
<dbReference type="RefSeq" id="XP_047757578.1">
    <property type="nucleotide sequence ID" value="XM_047902434.1"/>
</dbReference>
<dbReference type="GO" id="GO:0005829">
    <property type="term" value="C:cytosol"/>
    <property type="evidence" value="ECO:0007669"/>
    <property type="project" value="TreeGrafter"/>
</dbReference>
<evidence type="ECO:0000259" key="3">
    <source>
        <dbReference type="Pfam" id="PF17678"/>
    </source>
</evidence>
<dbReference type="GO" id="GO:0030246">
    <property type="term" value="F:carbohydrate binding"/>
    <property type="evidence" value="ECO:0007669"/>
    <property type="project" value="InterPro"/>
</dbReference>
<protein>
    <recommendedName>
        <fullName evidence="6">Glycoside hydrolase family 92 protein</fullName>
    </recommendedName>
</protein>
<evidence type="ECO:0000313" key="4">
    <source>
        <dbReference type="EMBL" id="UJO13212.1"/>
    </source>
</evidence>
<keyword evidence="1" id="KW-1133">Transmembrane helix</keyword>
<accession>A0A9Q8L9D7</accession>
<dbReference type="InterPro" id="IPR041371">
    <property type="entry name" value="GH92_N"/>
</dbReference>
<keyword evidence="1" id="KW-0812">Transmembrane</keyword>
<dbReference type="KEGG" id="ffu:CLAFUR5_03286"/>
<dbReference type="AlphaFoldDB" id="A0A9Q8L9D7"/>
<dbReference type="InterPro" id="IPR012939">
    <property type="entry name" value="Glyco_hydro_92"/>
</dbReference>
<keyword evidence="5" id="KW-1185">Reference proteome</keyword>
<dbReference type="NCBIfam" id="TIGR01180">
    <property type="entry name" value="aman2_put"/>
    <property type="match status" value="1"/>
</dbReference>
<reference evidence="4" key="1">
    <citation type="submission" date="2021-12" db="EMBL/GenBank/DDBJ databases">
        <authorList>
            <person name="Zaccaron A."/>
            <person name="Stergiopoulos I."/>
        </authorList>
    </citation>
    <scope>NUCLEOTIDE SEQUENCE</scope>
    <source>
        <strain evidence="4">Race5_Kim</strain>
    </source>
</reference>
<dbReference type="InterPro" id="IPR050883">
    <property type="entry name" value="PNGase"/>
</dbReference>
<dbReference type="Pfam" id="PF17678">
    <property type="entry name" value="Glyco_hydro_92N"/>
    <property type="match status" value="1"/>
</dbReference>
<sequence>MARLLSSSSAQRFYTLITYGMMGLGLGCVVYFLLFNTPSTAVRTASSYHDDAGVLRYVNPKIGTYGVTPNGNGGMIPSVSTPFGMTRWTPQTRENFISQCPYDDLDSHIHGFQATHQPAIWMGESGQVVLSPGVGQVQPLFTDRAHRFSKSDERSTPYVYEVTMEAATIEADHNLTESIYSPVPGGAQSVPDVVREGANGRTKRSAEPTAAAVPEFSVLPSGDVAASMRRNEIKVAMTASAHVGHLRFDFDERQDPYVFVQATRKNWTGHVEIDPARREVSGSNSQRQDYLLGPLEAAGFRGYFVSRFSEGFETYGIARGAELEKGAVQGEGEELGAYVTFKGCKRVEVRTGVSFVSVEQARRNLDIEAPKSSSFDQAVENVKEAWLEKLGRVTIEGVNKTDADHDPRTIFYTGLFHALQYPSDFSEPMTEDPDGLRTYYSGYTDNVHASKDSYYQSWSIWDTFRAEHSLLTMFAPERVNGMMRSLLQIYDWAGRLPMWANMVETNIMIGTHVDAVLANALSRNFTSFNISKAWEAVEKNAYEPPIDDTKLLYYDRQGHNLPDEVRAGLTTYLEKGYVANDRWSESASRTLDYAFDDHAAAIVATHAGDITASVELRTRSKNYHTLYNHNTTFMEARNDNGTWAGRDQGWAEGDDWIYTFAVPHDPQGLAELMGGREKMKTKLDEYFDGGYNDHSNEPSHHAPYMYAAIGYPAATQKLVREIAWKEYNATSAGLSGNEDLGQMSAWYIFTALGFYPVDPAGDEYIIGSPFFEKVTIKFPKGAGTGGIGGKERTLVIEAPGATTKPYVKGVRVDGKLLDKPLLRHGEIVGAGSIVLVMSDRPQEWGGV</sequence>
<gene>
    <name evidence="4" type="ORF">CLAFUR5_03286</name>
</gene>
<dbReference type="InterPro" id="IPR014718">
    <property type="entry name" value="GH-type_carb-bd"/>
</dbReference>
<feature type="domain" description="Glycosyl hydrolase family 92" evidence="2">
    <location>
        <begin position="360"/>
        <end position="838"/>
    </location>
</feature>
<dbReference type="GO" id="GO:0005634">
    <property type="term" value="C:nucleus"/>
    <property type="evidence" value="ECO:0007669"/>
    <property type="project" value="TreeGrafter"/>
</dbReference>
<dbReference type="OrthoDB" id="449263at2759"/>
<evidence type="ECO:0000259" key="2">
    <source>
        <dbReference type="Pfam" id="PF07971"/>
    </source>
</evidence>
<dbReference type="GO" id="GO:0005975">
    <property type="term" value="P:carbohydrate metabolic process"/>
    <property type="evidence" value="ECO:0007669"/>
    <property type="project" value="InterPro"/>
</dbReference>
<dbReference type="InterPro" id="IPR005887">
    <property type="entry name" value="GH92_a_mannosidase_put"/>
</dbReference>
<dbReference type="Pfam" id="PF07971">
    <property type="entry name" value="Glyco_hydro_92"/>
    <property type="match status" value="1"/>
</dbReference>
<dbReference type="OMA" id="DKWAYSF"/>
<dbReference type="Gene3D" id="2.70.98.10">
    <property type="match status" value="2"/>
</dbReference>
<dbReference type="InterPro" id="IPR008928">
    <property type="entry name" value="6-hairpin_glycosidase_sf"/>
</dbReference>